<dbReference type="SUPFAM" id="SSF55008">
    <property type="entry name" value="HMA, heavy metal-associated domain"/>
    <property type="match status" value="1"/>
</dbReference>
<dbReference type="Pfam" id="PF00403">
    <property type="entry name" value="HMA"/>
    <property type="match status" value="1"/>
</dbReference>
<dbReference type="Gene3D" id="3.30.70.100">
    <property type="match status" value="1"/>
</dbReference>
<accession>A0A5J4KYL0</accession>
<dbReference type="PROSITE" id="PS50846">
    <property type="entry name" value="HMA_2"/>
    <property type="match status" value="1"/>
</dbReference>
<organism evidence="2 3">
    <name type="scientific">Dictyobacter vulcani</name>
    <dbReference type="NCBI Taxonomy" id="2607529"/>
    <lineage>
        <taxon>Bacteria</taxon>
        <taxon>Bacillati</taxon>
        <taxon>Chloroflexota</taxon>
        <taxon>Ktedonobacteria</taxon>
        <taxon>Ktedonobacterales</taxon>
        <taxon>Dictyobacteraceae</taxon>
        <taxon>Dictyobacter</taxon>
    </lineage>
</organism>
<sequence length="80" mass="8740">MIQICCLMMGKMNCNGCVGNITRVLQSFPGVEVLSSDLATKKISVRYDPELVNFQEVEQALVDARYPVISIAVSTELTTG</sequence>
<evidence type="ECO:0000313" key="2">
    <source>
        <dbReference type="EMBL" id="GER91239.1"/>
    </source>
</evidence>
<comment type="caution">
    <text evidence="2">The sequence shown here is derived from an EMBL/GenBank/DDBJ whole genome shotgun (WGS) entry which is preliminary data.</text>
</comment>
<reference evidence="2 3" key="1">
    <citation type="submission" date="2019-10" db="EMBL/GenBank/DDBJ databases">
        <title>Dictyobacter vulcani sp. nov., within the class Ktedonobacteria, isolated from soil of volcanic Mt. Zao.</title>
        <authorList>
            <person name="Zheng Y."/>
            <person name="Wang C.M."/>
            <person name="Sakai Y."/>
            <person name="Abe K."/>
            <person name="Yokota A."/>
            <person name="Yabe S."/>
        </authorList>
    </citation>
    <scope>NUCLEOTIDE SEQUENCE [LARGE SCALE GENOMIC DNA]</scope>
    <source>
        <strain evidence="2 3">W12</strain>
    </source>
</reference>
<feature type="domain" description="HMA" evidence="1">
    <location>
        <begin position="3"/>
        <end position="69"/>
    </location>
</feature>
<dbReference type="GO" id="GO:0046872">
    <property type="term" value="F:metal ion binding"/>
    <property type="evidence" value="ECO:0007669"/>
    <property type="project" value="InterPro"/>
</dbReference>
<proteinExistence type="predicted"/>
<evidence type="ECO:0000259" key="1">
    <source>
        <dbReference type="PROSITE" id="PS50846"/>
    </source>
</evidence>
<dbReference type="Proteomes" id="UP000326912">
    <property type="component" value="Unassembled WGS sequence"/>
</dbReference>
<protein>
    <recommendedName>
        <fullName evidence="1">HMA domain-containing protein</fullName>
    </recommendedName>
</protein>
<dbReference type="EMBL" id="BKZW01000003">
    <property type="protein sequence ID" value="GER91239.1"/>
    <property type="molecule type" value="Genomic_DNA"/>
</dbReference>
<dbReference type="AlphaFoldDB" id="A0A5J4KYL0"/>
<keyword evidence="3" id="KW-1185">Reference proteome</keyword>
<dbReference type="InterPro" id="IPR036163">
    <property type="entry name" value="HMA_dom_sf"/>
</dbReference>
<dbReference type="InterPro" id="IPR006121">
    <property type="entry name" value="HMA_dom"/>
</dbReference>
<dbReference type="CDD" id="cd00371">
    <property type="entry name" value="HMA"/>
    <property type="match status" value="1"/>
</dbReference>
<evidence type="ECO:0000313" key="3">
    <source>
        <dbReference type="Proteomes" id="UP000326912"/>
    </source>
</evidence>
<dbReference type="RefSeq" id="WP_151758900.1">
    <property type="nucleotide sequence ID" value="NZ_BKZW01000003.1"/>
</dbReference>
<name>A0A5J4KYL0_9CHLR</name>
<gene>
    <name evidence="2" type="ORF">KDW_54010</name>
</gene>